<protein>
    <submittedName>
        <fullName evidence="2">Uncharacterized protein</fullName>
    </submittedName>
</protein>
<proteinExistence type="predicted"/>
<evidence type="ECO:0000256" key="1">
    <source>
        <dbReference type="SAM" id="Phobius"/>
    </source>
</evidence>
<dbReference type="AlphaFoldDB" id="A0A484M3V9"/>
<reference evidence="2 3" key="1">
    <citation type="submission" date="2018-04" db="EMBL/GenBank/DDBJ databases">
        <authorList>
            <person name="Vogel A."/>
        </authorList>
    </citation>
    <scope>NUCLEOTIDE SEQUENCE [LARGE SCALE GENOMIC DNA]</scope>
</reference>
<dbReference type="InterPro" id="IPR006740">
    <property type="entry name" value="DUF604"/>
</dbReference>
<gene>
    <name evidence="2" type="ORF">CCAM_LOCUS25061</name>
</gene>
<keyword evidence="1" id="KW-1133">Transmembrane helix</keyword>
<dbReference type="FunFam" id="3.90.550.50:FF:000006">
    <property type="entry name" value="Fringe-related protein-like"/>
    <property type="match status" value="2"/>
</dbReference>
<keyword evidence="1" id="KW-0472">Membrane</keyword>
<accession>A0A484M3V9</accession>
<dbReference type="OrthoDB" id="421979at2759"/>
<keyword evidence="1" id="KW-0812">Transmembrane</keyword>
<dbReference type="Pfam" id="PF04646">
    <property type="entry name" value="DUF604"/>
    <property type="match status" value="2"/>
</dbReference>
<feature type="transmembrane region" description="Helical" evidence="1">
    <location>
        <begin position="12"/>
        <end position="31"/>
    </location>
</feature>
<evidence type="ECO:0000313" key="3">
    <source>
        <dbReference type="Proteomes" id="UP000595140"/>
    </source>
</evidence>
<keyword evidence="3" id="KW-1185">Reference proteome</keyword>
<organism evidence="2 3">
    <name type="scientific">Cuscuta campestris</name>
    <dbReference type="NCBI Taxonomy" id="132261"/>
    <lineage>
        <taxon>Eukaryota</taxon>
        <taxon>Viridiplantae</taxon>
        <taxon>Streptophyta</taxon>
        <taxon>Embryophyta</taxon>
        <taxon>Tracheophyta</taxon>
        <taxon>Spermatophyta</taxon>
        <taxon>Magnoliopsida</taxon>
        <taxon>eudicotyledons</taxon>
        <taxon>Gunneridae</taxon>
        <taxon>Pentapetalae</taxon>
        <taxon>asterids</taxon>
        <taxon>lamiids</taxon>
        <taxon>Solanales</taxon>
        <taxon>Convolvulaceae</taxon>
        <taxon>Cuscuteae</taxon>
        <taxon>Cuscuta</taxon>
        <taxon>Cuscuta subgen. Grammica</taxon>
        <taxon>Cuscuta sect. Cleistogrammica</taxon>
    </lineage>
</organism>
<feature type="transmembrane region" description="Helical" evidence="1">
    <location>
        <begin position="476"/>
        <end position="495"/>
    </location>
</feature>
<dbReference type="Proteomes" id="UP000595140">
    <property type="component" value="Unassembled WGS sequence"/>
</dbReference>
<sequence length="941" mass="106866">MTFFNTIFFFKQLWIIATFTSLFLFLLNYHATPPSSVFHRPSSVNPTATATAASHIVFAIASSAKTFEKRKDYVRVWYTPNTTRAYLFLDRQLNNGTETDPTLPPVLVHESTDGFPYNNSKGDRSAVAMSRMVKAVTSALRNESEVRWYVFGDDDTVFVVDNVVSTLSAYDHEEWYYVGGISESYEQNAYFSFEMGYGGGGFALSRGLAEVLAGVVDSCIVRYPQLYGSDARIFSCLAELGVGLTHEPGFHQVDLWGNLFGLLTSHPQSLLLSLHHLDGVQPLFPNMSRLQALHRLFTAARADPARISQQTVCYDPNRSLSVSLAWGYTVQIYEENRPLPDLLQPLQTFHPWNREKRTPRFMFKTRRVSSHPCRRPLVLFLDRVESDGGPGGAVRTRYTRQRHLKRCFRNLDLAHLQTVNVYSNKLDVRVKAPQRRQCCDISSSWDESMDIRIRSCGRDELTAIHHHHYYYSPKTIFLLSSSLLAIFLLSSFLLLPDSALSFLLRGSASASQRHAPLPPPLSLRHVVFGIASNANSWRRRKEYVKLWWRPAEMRGCVFLERENATSASDNDTALLPPVCVSGDTSRFRYTYGATGKGTPSAIRVARVVSETVALNHTGVRWFVFGDDDTVFFPENLVKTLSKYDHGLWYYIGANSESHAQNKFFSYGMAFGGAGFAISYPLAKVLARVLDSCLERYPHLYGSDARIHACLSELGISLTLEPGFHQLDVQGNVFGLLAAHPVRPLVSLHHMDVLFSIFPHMTIIKSLRHLYAAAAVDPHRILQQTVCYDRWFSWTVSVSWGYAVQVFGNHVRLPEALRVQQSYMPWKKGGKGMVYDFDTWDFNPDPCRRQPIFFFTNASSAAAGDRVSTVYRKMTKEKCRFDLASPRKLEEIKVHSHKLVLDRNQLLAPRRQCCDVLASTSERVMEIEIRECKEDEITFLQQ</sequence>
<dbReference type="Gene3D" id="3.90.550.50">
    <property type="match status" value="2"/>
</dbReference>
<name>A0A484M3V9_9ASTE</name>
<dbReference type="EMBL" id="OOIL02002581">
    <property type="protein sequence ID" value="VFQ83285.1"/>
    <property type="molecule type" value="Genomic_DNA"/>
</dbReference>
<feature type="transmembrane region" description="Helical" evidence="1">
    <location>
        <begin position="43"/>
        <end position="61"/>
    </location>
</feature>
<dbReference type="PANTHER" id="PTHR10811">
    <property type="entry name" value="FRINGE-RELATED"/>
    <property type="match status" value="1"/>
</dbReference>
<evidence type="ECO:0000313" key="2">
    <source>
        <dbReference type="EMBL" id="VFQ83285.1"/>
    </source>
</evidence>